<organism evidence="2 5">
    <name type="scientific">Adineta ricciae</name>
    <name type="common">Rotifer</name>
    <dbReference type="NCBI Taxonomy" id="249248"/>
    <lineage>
        <taxon>Eukaryota</taxon>
        <taxon>Metazoa</taxon>
        <taxon>Spiralia</taxon>
        <taxon>Gnathifera</taxon>
        <taxon>Rotifera</taxon>
        <taxon>Eurotatoria</taxon>
        <taxon>Bdelloidea</taxon>
        <taxon>Adinetida</taxon>
        <taxon>Adinetidae</taxon>
        <taxon>Adineta</taxon>
    </lineage>
</organism>
<evidence type="ECO:0000313" key="3">
    <source>
        <dbReference type="EMBL" id="CAF1668373.1"/>
    </source>
</evidence>
<keyword evidence="1" id="KW-0472">Membrane</keyword>
<feature type="transmembrane region" description="Helical" evidence="1">
    <location>
        <begin position="73"/>
        <end position="91"/>
    </location>
</feature>
<dbReference type="EMBL" id="CAJNOJ010000551">
    <property type="protein sequence ID" value="CAF1482434.1"/>
    <property type="molecule type" value="Genomic_DNA"/>
</dbReference>
<gene>
    <name evidence="2" type="ORF">EDS130_LOCUS41517</name>
    <name evidence="3" type="ORF">XAT740_LOCUS58202</name>
</gene>
<keyword evidence="1" id="KW-1133">Transmembrane helix</keyword>
<reference evidence="2" key="1">
    <citation type="submission" date="2021-02" db="EMBL/GenBank/DDBJ databases">
        <authorList>
            <person name="Nowell W R."/>
        </authorList>
    </citation>
    <scope>NUCLEOTIDE SEQUENCE</scope>
</reference>
<keyword evidence="4" id="KW-1185">Reference proteome</keyword>
<accession>A0A815RZV4</accession>
<dbReference type="EMBL" id="CAJNOR010012554">
    <property type="protein sequence ID" value="CAF1668373.1"/>
    <property type="molecule type" value="Genomic_DNA"/>
</dbReference>
<evidence type="ECO:0000313" key="5">
    <source>
        <dbReference type="Proteomes" id="UP000663852"/>
    </source>
</evidence>
<protein>
    <submittedName>
        <fullName evidence="2">Uncharacterized protein</fullName>
    </submittedName>
</protein>
<evidence type="ECO:0000313" key="2">
    <source>
        <dbReference type="EMBL" id="CAF1482434.1"/>
    </source>
</evidence>
<comment type="caution">
    <text evidence="2">The sequence shown here is derived from an EMBL/GenBank/DDBJ whole genome shotgun (WGS) entry which is preliminary data.</text>
</comment>
<proteinExistence type="predicted"/>
<dbReference type="Proteomes" id="UP000663828">
    <property type="component" value="Unassembled WGS sequence"/>
</dbReference>
<evidence type="ECO:0000313" key="4">
    <source>
        <dbReference type="Proteomes" id="UP000663828"/>
    </source>
</evidence>
<keyword evidence="1" id="KW-0812">Transmembrane</keyword>
<name>A0A815RZV4_ADIRI</name>
<dbReference type="AlphaFoldDB" id="A0A815RZV4"/>
<dbReference type="Proteomes" id="UP000663852">
    <property type="component" value="Unassembled WGS sequence"/>
</dbReference>
<evidence type="ECO:0000256" key="1">
    <source>
        <dbReference type="SAM" id="Phobius"/>
    </source>
</evidence>
<sequence>MSYRSTLPKWYINPLLNHGLNICTMCGSQSYVDIRIPICPGCDGIIADSPRNARYEHLCANCSRTRTICRSILCFYSVLFATTTYAFPITIQLTQGQLASQLALAAVQTGQLTSALSGSAALNNLNNYDLSGHANVSVPIYNGGSNQPSVGIGGTADASFGSNNGQLYGPNPNYDVGLGINIPLGKK</sequence>